<name>A0A165P0Y6_9APHY</name>
<gene>
    <name evidence="1" type="ORF">DAEQUDRAFT_384005</name>
</gene>
<dbReference type="EMBL" id="KV429074">
    <property type="protein sequence ID" value="KZT67624.1"/>
    <property type="molecule type" value="Genomic_DNA"/>
</dbReference>
<sequence>MDRNRVLQFTHTIRGALCRRRSLLCNDMLQLYASVIFGLVCQPCGPLSELAKPSWIHCRLDGFGQMIQLVTV</sequence>
<evidence type="ECO:0000313" key="2">
    <source>
        <dbReference type="Proteomes" id="UP000076727"/>
    </source>
</evidence>
<evidence type="ECO:0000313" key="1">
    <source>
        <dbReference type="EMBL" id="KZT67624.1"/>
    </source>
</evidence>
<keyword evidence="2" id="KW-1185">Reference proteome</keyword>
<accession>A0A165P0Y6</accession>
<dbReference type="Proteomes" id="UP000076727">
    <property type="component" value="Unassembled WGS sequence"/>
</dbReference>
<protein>
    <submittedName>
        <fullName evidence="1">Uncharacterized protein</fullName>
    </submittedName>
</protein>
<dbReference type="AlphaFoldDB" id="A0A165P0Y6"/>
<reference evidence="1 2" key="1">
    <citation type="journal article" date="2016" name="Mol. Biol. Evol.">
        <title>Comparative Genomics of Early-Diverging Mushroom-Forming Fungi Provides Insights into the Origins of Lignocellulose Decay Capabilities.</title>
        <authorList>
            <person name="Nagy L.G."/>
            <person name="Riley R."/>
            <person name="Tritt A."/>
            <person name="Adam C."/>
            <person name="Daum C."/>
            <person name="Floudas D."/>
            <person name="Sun H."/>
            <person name="Yadav J.S."/>
            <person name="Pangilinan J."/>
            <person name="Larsson K.H."/>
            <person name="Matsuura K."/>
            <person name="Barry K."/>
            <person name="Labutti K."/>
            <person name="Kuo R."/>
            <person name="Ohm R.A."/>
            <person name="Bhattacharya S.S."/>
            <person name="Shirouzu T."/>
            <person name="Yoshinaga Y."/>
            <person name="Martin F.M."/>
            <person name="Grigoriev I.V."/>
            <person name="Hibbett D.S."/>
        </authorList>
    </citation>
    <scope>NUCLEOTIDE SEQUENCE [LARGE SCALE GENOMIC DNA]</scope>
    <source>
        <strain evidence="1 2">L-15889</strain>
    </source>
</reference>
<organism evidence="1 2">
    <name type="scientific">Daedalea quercina L-15889</name>
    <dbReference type="NCBI Taxonomy" id="1314783"/>
    <lineage>
        <taxon>Eukaryota</taxon>
        <taxon>Fungi</taxon>
        <taxon>Dikarya</taxon>
        <taxon>Basidiomycota</taxon>
        <taxon>Agaricomycotina</taxon>
        <taxon>Agaricomycetes</taxon>
        <taxon>Polyporales</taxon>
        <taxon>Fomitopsis</taxon>
    </lineage>
</organism>
<proteinExistence type="predicted"/>